<evidence type="ECO:0000259" key="1">
    <source>
        <dbReference type="Pfam" id="PF11396"/>
    </source>
</evidence>
<dbReference type="SUPFAM" id="SSF160574">
    <property type="entry name" value="BT0923-like"/>
    <property type="match status" value="1"/>
</dbReference>
<name>A0A3G2LA09_9FLAO</name>
<proteinExistence type="predicted"/>
<dbReference type="OrthoDB" id="1121502at2"/>
<dbReference type="PROSITE" id="PS51257">
    <property type="entry name" value="PROKAR_LIPOPROTEIN"/>
    <property type="match status" value="1"/>
</dbReference>
<gene>
    <name evidence="2" type="ORF">D1013_17690</name>
</gene>
<dbReference type="Proteomes" id="UP000276309">
    <property type="component" value="Chromosome"/>
</dbReference>
<accession>A0A3G2LA09</accession>
<evidence type="ECO:0000313" key="3">
    <source>
        <dbReference type="Proteomes" id="UP000276309"/>
    </source>
</evidence>
<dbReference type="Gene3D" id="3.10.450.360">
    <property type="match status" value="1"/>
</dbReference>
<organism evidence="2 3">
    <name type="scientific">Euzebyella marina</name>
    <dbReference type="NCBI Taxonomy" id="1761453"/>
    <lineage>
        <taxon>Bacteria</taxon>
        <taxon>Pseudomonadati</taxon>
        <taxon>Bacteroidota</taxon>
        <taxon>Flavobacteriia</taxon>
        <taxon>Flavobacteriales</taxon>
        <taxon>Flavobacteriaceae</taxon>
        <taxon>Euzebyella</taxon>
    </lineage>
</organism>
<reference evidence="2 3" key="1">
    <citation type="submission" date="2018-08" db="EMBL/GenBank/DDBJ databases">
        <title>The reduced genetic potential of extracellular carbohydrate catabolism in Euzebyella marina RN62, a Flavobacteriia bacterium isolated from the hadal water.</title>
        <authorList>
            <person name="Xue C."/>
        </authorList>
    </citation>
    <scope>NUCLEOTIDE SEQUENCE [LARGE SCALE GENOMIC DNA]</scope>
    <source>
        <strain evidence="2 3">RN62</strain>
    </source>
</reference>
<dbReference type="KEGG" id="emar:D1013_17690"/>
<feature type="domain" description="Putative beta-lactamase-inhibitor-like PepSY-like" evidence="1">
    <location>
        <begin position="26"/>
        <end position="65"/>
    </location>
</feature>
<dbReference type="EMBL" id="CP032050">
    <property type="protein sequence ID" value="AYN69080.1"/>
    <property type="molecule type" value="Genomic_DNA"/>
</dbReference>
<evidence type="ECO:0000313" key="2">
    <source>
        <dbReference type="EMBL" id="AYN69080.1"/>
    </source>
</evidence>
<feature type="domain" description="Putative beta-lactamase-inhibitor-like PepSY-like" evidence="1">
    <location>
        <begin position="82"/>
        <end position="145"/>
    </location>
</feature>
<dbReference type="Pfam" id="PF11396">
    <property type="entry name" value="PepSY_like"/>
    <property type="match status" value="2"/>
</dbReference>
<sequence length="153" mass="17468">MVMNIKNFFWGLSLLALSIVSCSDDDDINANEVPQAVDATFNQTFPNATDIEWEAKNNKYEVEFDIETIDHKALIASDGSIEQYKYDIVATELPAEVTSKLSTDYPNNRLDDSEVLKIGTQTYYQVELENEPQDIYLVFQEDGEINSEVTYFQ</sequence>
<protein>
    <recommendedName>
        <fullName evidence="1">Putative beta-lactamase-inhibitor-like PepSY-like domain-containing protein</fullName>
    </recommendedName>
</protein>
<dbReference type="AlphaFoldDB" id="A0A3G2LA09"/>
<keyword evidence="3" id="KW-1185">Reference proteome</keyword>
<dbReference type="InterPro" id="IPR021533">
    <property type="entry name" value="PepSY-like"/>
</dbReference>